<proteinExistence type="predicted"/>
<evidence type="ECO:0000256" key="5">
    <source>
        <dbReference type="SAM" id="Phobius"/>
    </source>
</evidence>
<dbReference type="eggNOG" id="KOG4193">
    <property type="taxonomic scope" value="Eukaryota"/>
</dbReference>
<evidence type="ECO:0000259" key="6">
    <source>
        <dbReference type="PROSITE" id="PS50261"/>
    </source>
</evidence>
<dbReference type="PRINTS" id="PR00249">
    <property type="entry name" value="GPCRSECRETIN"/>
</dbReference>
<dbReference type="PANTHER" id="PTHR46953">
    <property type="entry name" value="G-PROTEIN COUPLED RECEPTOR MTH-LIKE 1-RELATED"/>
    <property type="match status" value="1"/>
</dbReference>
<evidence type="ECO:0000313" key="7">
    <source>
        <dbReference type="EnsemblMetazoa" id="SMAR005818-PA"/>
    </source>
</evidence>
<evidence type="ECO:0000313" key="8">
    <source>
        <dbReference type="Proteomes" id="UP000014500"/>
    </source>
</evidence>
<sequence length="420" mass="48830">MSSCENNHAFRSLRCCRETCWYENGKTNQPPTEDSRDKRFQYKVIDLKYEEYSISRDGVLQILDTQLKQFPTTQFPPSDYIVHENSVKLCYPLDVGFYVCNKYQIPSTQTEFIDHSVLVKNGLARPVDAESFFVYKNHTILCDSDSSLTTIEIIHFVACLLSAICLLFTLFVNVKLKLKLQLNLGLLCHICMLFFGYTLLSIKLIVAMTLAHFCLVVALLQQFCFLSAFFWLNVQSVSLYRTLRNDMKPALKTSKWHVTLCLVYACGVPLLITTCTMLAEVLQLKPFFPYFQQNCWFLITDRATSFLFYYGPMTWTLAVNIFFFVGIVWHLSRVGRNVQLVNKKIHKQLFLLCIKLMIVMCFCWFVKIAFWGVGILENVWAYMDIITYFQGLFIFLVYACKGTVVERFSKMVKNSFNSNK</sequence>
<feature type="domain" description="G-protein coupled receptors family 2 profile 2" evidence="6">
    <location>
        <begin position="151"/>
        <end position="402"/>
    </location>
</feature>
<dbReference type="EMBL" id="JH431644">
    <property type="status" value="NOT_ANNOTATED_CDS"/>
    <property type="molecule type" value="Genomic_DNA"/>
</dbReference>
<evidence type="ECO:0000256" key="1">
    <source>
        <dbReference type="ARBA" id="ARBA00004141"/>
    </source>
</evidence>
<keyword evidence="4 5" id="KW-0472">Membrane</keyword>
<dbReference type="Gene3D" id="1.20.1070.10">
    <property type="entry name" value="Rhodopsin 7-helix transmembrane proteins"/>
    <property type="match status" value="1"/>
</dbReference>
<feature type="transmembrane region" description="Helical" evidence="5">
    <location>
        <begin position="255"/>
        <end position="279"/>
    </location>
</feature>
<evidence type="ECO:0000256" key="2">
    <source>
        <dbReference type="ARBA" id="ARBA00022692"/>
    </source>
</evidence>
<dbReference type="AlphaFoldDB" id="T1IX87"/>
<accession>T1IX87</accession>
<reference evidence="7" key="2">
    <citation type="submission" date="2015-02" db="UniProtKB">
        <authorList>
            <consortium name="EnsemblMetazoa"/>
        </authorList>
    </citation>
    <scope>IDENTIFICATION</scope>
</reference>
<dbReference type="PROSITE" id="PS50261">
    <property type="entry name" value="G_PROTEIN_RECEP_F2_4"/>
    <property type="match status" value="1"/>
</dbReference>
<keyword evidence="3 5" id="KW-1133">Transmembrane helix</keyword>
<organism evidence="7 8">
    <name type="scientific">Strigamia maritima</name>
    <name type="common">European centipede</name>
    <name type="synonym">Geophilus maritimus</name>
    <dbReference type="NCBI Taxonomy" id="126957"/>
    <lineage>
        <taxon>Eukaryota</taxon>
        <taxon>Metazoa</taxon>
        <taxon>Ecdysozoa</taxon>
        <taxon>Arthropoda</taxon>
        <taxon>Myriapoda</taxon>
        <taxon>Chilopoda</taxon>
        <taxon>Pleurostigmophora</taxon>
        <taxon>Geophilomorpha</taxon>
        <taxon>Linotaeniidae</taxon>
        <taxon>Strigamia</taxon>
    </lineage>
</organism>
<feature type="transmembrane region" description="Helical" evidence="5">
    <location>
        <begin position="184"/>
        <end position="204"/>
    </location>
</feature>
<dbReference type="OMA" id="TENNETH"/>
<keyword evidence="2 5" id="KW-0812">Transmembrane</keyword>
<dbReference type="PANTHER" id="PTHR46953:SF1">
    <property type="entry name" value="G-PROTEIN COUPLED RECEPTOR MTH-LIKE 1-RELATED"/>
    <property type="match status" value="1"/>
</dbReference>
<dbReference type="InterPro" id="IPR017981">
    <property type="entry name" value="GPCR_2-like_7TM"/>
</dbReference>
<feature type="transmembrane region" description="Helical" evidence="5">
    <location>
        <begin position="349"/>
        <end position="373"/>
    </location>
</feature>
<feature type="transmembrane region" description="Helical" evidence="5">
    <location>
        <begin position="307"/>
        <end position="329"/>
    </location>
</feature>
<feature type="transmembrane region" description="Helical" evidence="5">
    <location>
        <begin position="379"/>
        <end position="400"/>
    </location>
</feature>
<dbReference type="HOGENOM" id="CLU_554708_0_0_1"/>
<dbReference type="GO" id="GO:0004930">
    <property type="term" value="F:G protein-coupled receptor activity"/>
    <property type="evidence" value="ECO:0007669"/>
    <property type="project" value="InterPro"/>
</dbReference>
<dbReference type="Pfam" id="PF00002">
    <property type="entry name" value="7tm_2"/>
    <property type="match status" value="1"/>
</dbReference>
<dbReference type="STRING" id="126957.T1IX87"/>
<evidence type="ECO:0000256" key="3">
    <source>
        <dbReference type="ARBA" id="ARBA00022989"/>
    </source>
</evidence>
<comment type="subcellular location">
    <subcellularLocation>
        <location evidence="1">Membrane</location>
        <topology evidence="1">Multi-pass membrane protein</topology>
    </subcellularLocation>
</comment>
<keyword evidence="8" id="KW-1185">Reference proteome</keyword>
<dbReference type="EnsemblMetazoa" id="SMAR005818-RA">
    <property type="protein sequence ID" value="SMAR005818-PA"/>
    <property type="gene ID" value="SMAR005818"/>
</dbReference>
<dbReference type="GO" id="GO:0007166">
    <property type="term" value="P:cell surface receptor signaling pathway"/>
    <property type="evidence" value="ECO:0007669"/>
    <property type="project" value="InterPro"/>
</dbReference>
<reference evidence="8" key="1">
    <citation type="submission" date="2011-05" db="EMBL/GenBank/DDBJ databases">
        <authorList>
            <person name="Richards S.R."/>
            <person name="Qu J."/>
            <person name="Jiang H."/>
            <person name="Jhangiani S.N."/>
            <person name="Agravi P."/>
            <person name="Goodspeed R."/>
            <person name="Gross S."/>
            <person name="Mandapat C."/>
            <person name="Jackson L."/>
            <person name="Mathew T."/>
            <person name="Pu L."/>
            <person name="Thornton R."/>
            <person name="Saada N."/>
            <person name="Wilczek-Boney K.B."/>
            <person name="Lee S."/>
            <person name="Kovar C."/>
            <person name="Wu Y."/>
            <person name="Scherer S.E."/>
            <person name="Worley K.C."/>
            <person name="Muzny D.M."/>
            <person name="Gibbs R."/>
        </authorList>
    </citation>
    <scope>NUCLEOTIDE SEQUENCE</scope>
    <source>
        <strain evidence="8">Brora</strain>
    </source>
</reference>
<dbReference type="PhylomeDB" id="T1IX87"/>
<dbReference type="Proteomes" id="UP000014500">
    <property type="component" value="Unassembled WGS sequence"/>
</dbReference>
<dbReference type="InterPro" id="IPR000832">
    <property type="entry name" value="GPCR_2_secretin-like"/>
</dbReference>
<evidence type="ECO:0000256" key="4">
    <source>
        <dbReference type="ARBA" id="ARBA00023136"/>
    </source>
</evidence>
<feature type="transmembrane region" description="Helical" evidence="5">
    <location>
        <begin position="153"/>
        <end position="172"/>
    </location>
</feature>
<protein>
    <recommendedName>
        <fullName evidence="6">G-protein coupled receptors family 2 profile 2 domain-containing protein</fullName>
    </recommendedName>
</protein>
<feature type="transmembrane region" description="Helical" evidence="5">
    <location>
        <begin position="210"/>
        <end position="234"/>
    </location>
</feature>
<dbReference type="InterPro" id="IPR052808">
    <property type="entry name" value="GPCR_Mth-like"/>
</dbReference>
<name>T1IX87_STRMM</name>
<dbReference type="GO" id="GO:0016020">
    <property type="term" value="C:membrane"/>
    <property type="evidence" value="ECO:0007669"/>
    <property type="project" value="UniProtKB-SubCell"/>
</dbReference>